<sequence>MALTTDIEAAAEQRDDLPTAADVHDSDEEISLTELFDAAFVQAHSEFESFDELVAASPSDAASADELETVRHGEWDEFVAETTDLADEKALVMAARDHWVAEKLDLN</sequence>
<dbReference type="RefSeq" id="WP_273742245.1">
    <property type="nucleotide sequence ID" value="NZ_JAQIVI010000787.1"/>
</dbReference>
<gene>
    <name evidence="2" type="ORF">ACFQE6_32625</name>
</gene>
<accession>A0ABD5T2Q0</accession>
<proteinExistence type="predicted"/>
<protein>
    <submittedName>
        <fullName evidence="2">Uncharacterized protein</fullName>
    </submittedName>
</protein>
<dbReference type="Proteomes" id="UP001596383">
    <property type="component" value="Unassembled WGS sequence"/>
</dbReference>
<comment type="caution">
    <text evidence="2">The sequence shown here is derived from an EMBL/GenBank/DDBJ whole genome shotgun (WGS) entry which is preliminary data.</text>
</comment>
<organism evidence="2 3">
    <name type="scientific">Natrinema soli</name>
    <dbReference type="NCBI Taxonomy" id="1930624"/>
    <lineage>
        <taxon>Archaea</taxon>
        <taxon>Methanobacteriati</taxon>
        <taxon>Methanobacteriota</taxon>
        <taxon>Stenosarchaea group</taxon>
        <taxon>Halobacteria</taxon>
        <taxon>Halobacteriales</taxon>
        <taxon>Natrialbaceae</taxon>
        <taxon>Natrinema</taxon>
    </lineage>
</organism>
<feature type="region of interest" description="Disordered" evidence="1">
    <location>
        <begin position="1"/>
        <end position="24"/>
    </location>
</feature>
<reference evidence="2 3" key="1">
    <citation type="journal article" date="2019" name="Int. J. Syst. Evol. Microbiol.">
        <title>The Global Catalogue of Microorganisms (GCM) 10K type strain sequencing project: providing services to taxonomists for standard genome sequencing and annotation.</title>
        <authorList>
            <consortium name="The Broad Institute Genomics Platform"/>
            <consortium name="The Broad Institute Genome Sequencing Center for Infectious Disease"/>
            <person name="Wu L."/>
            <person name="Ma J."/>
        </authorList>
    </citation>
    <scope>NUCLEOTIDE SEQUENCE [LARGE SCALE GENOMIC DNA]</scope>
    <source>
        <strain evidence="2 3">LMG 29247</strain>
    </source>
</reference>
<evidence type="ECO:0000313" key="2">
    <source>
        <dbReference type="EMBL" id="MFC6769615.1"/>
    </source>
</evidence>
<dbReference type="EMBL" id="JBHSWV010000787">
    <property type="protein sequence ID" value="MFC6769615.1"/>
    <property type="molecule type" value="Genomic_DNA"/>
</dbReference>
<keyword evidence="3" id="KW-1185">Reference proteome</keyword>
<evidence type="ECO:0000256" key="1">
    <source>
        <dbReference type="SAM" id="MobiDB-lite"/>
    </source>
</evidence>
<dbReference type="AlphaFoldDB" id="A0ABD5T2Q0"/>
<evidence type="ECO:0000313" key="3">
    <source>
        <dbReference type="Proteomes" id="UP001596383"/>
    </source>
</evidence>
<name>A0ABD5T2Q0_9EURY</name>